<evidence type="ECO:0000313" key="2">
    <source>
        <dbReference type="EMBL" id="MBB5985998.1"/>
    </source>
</evidence>
<organism evidence="2 3">
    <name type="scientific">Sphingobium lignivorans</name>
    <dbReference type="NCBI Taxonomy" id="2735886"/>
    <lineage>
        <taxon>Bacteria</taxon>
        <taxon>Pseudomonadati</taxon>
        <taxon>Pseudomonadota</taxon>
        <taxon>Alphaproteobacteria</taxon>
        <taxon>Sphingomonadales</taxon>
        <taxon>Sphingomonadaceae</taxon>
        <taxon>Sphingobium</taxon>
    </lineage>
</organism>
<keyword evidence="1" id="KW-0812">Transmembrane</keyword>
<proteinExistence type="predicted"/>
<gene>
    <name evidence="2" type="ORF">HNP60_001972</name>
</gene>
<reference evidence="2 3" key="1">
    <citation type="submission" date="2020-08" db="EMBL/GenBank/DDBJ databases">
        <title>Exploring microbial biodiversity for novel pathways involved in the catabolism of aromatic compounds derived from lignin.</title>
        <authorList>
            <person name="Elkins J."/>
        </authorList>
    </citation>
    <scope>NUCLEOTIDE SEQUENCE [LARGE SCALE GENOMIC DNA]</scope>
    <source>
        <strain evidence="2 3">B1D3A</strain>
    </source>
</reference>
<dbReference type="EMBL" id="JACHKA010000001">
    <property type="protein sequence ID" value="MBB5985998.1"/>
    <property type="molecule type" value="Genomic_DNA"/>
</dbReference>
<keyword evidence="1" id="KW-1133">Transmembrane helix</keyword>
<sequence>MNHIAHLIGAATISLIAIAVIIHATRAHWRKAVKALRSLDMEGFGK</sequence>
<protein>
    <submittedName>
        <fullName evidence="2">Cbb3-type cytochrome oxidase subunit 3</fullName>
    </submittedName>
</protein>
<keyword evidence="3" id="KW-1185">Reference proteome</keyword>
<comment type="caution">
    <text evidence="2">The sequence shown here is derived from an EMBL/GenBank/DDBJ whole genome shotgun (WGS) entry which is preliminary data.</text>
</comment>
<evidence type="ECO:0000313" key="3">
    <source>
        <dbReference type="Proteomes" id="UP001138540"/>
    </source>
</evidence>
<feature type="transmembrane region" description="Helical" evidence="1">
    <location>
        <begin position="6"/>
        <end position="24"/>
    </location>
</feature>
<keyword evidence="1" id="KW-0472">Membrane</keyword>
<accession>A0ABR6NFD4</accession>
<dbReference type="RefSeq" id="WP_184153029.1">
    <property type="nucleotide sequence ID" value="NZ_JACHKA010000001.1"/>
</dbReference>
<dbReference type="Proteomes" id="UP001138540">
    <property type="component" value="Unassembled WGS sequence"/>
</dbReference>
<evidence type="ECO:0000256" key="1">
    <source>
        <dbReference type="SAM" id="Phobius"/>
    </source>
</evidence>
<name>A0ABR6NFD4_9SPHN</name>